<dbReference type="AlphaFoldDB" id="A0A4R5EVL7"/>
<gene>
    <name evidence="6" type="ORF">E1B25_07980</name>
</gene>
<dbReference type="EMBL" id="SMFP01000004">
    <property type="protein sequence ID" value="TDE38944.1"/>
    <property type="molecule type" value="Genomic_DNA"/>
</dbReference>
<dbReference type="GO" id="GO:0043565">
    <property type="term" value="F:sequence-specific DNA binding"/>
    <property type="evidence" value="ECO:0007669"/>
    <property type="project" value="TreeGrafter"/>
</dbReference>
<dbReference type="Gene3D" id="3.40.190.290">
    <property type="match status" value="1"/>
</dbReference>
<comment type="caution">
    <text evidence="6">The sequence shown here is derived from an EMBL/GenBank/DDBJ whole genome shotgun (WGS) entry which is preliminary data.</text>
</comment>
<sequence length="302" mass="32941">MTRPLDWTLLQSFAAVAETGSLSAAARRLGQSQPTLGRHIRTLEMALGVELFTRGPKGLLPTEAARGLFGPADQMREAAARLRLAVDGQDAGLAGTVRLTASTVVSHFILPPILVDIRRSHPEIQIDLVPTDGSENLLFREADIALRMYRPTQLDIVTSHVTDQEMGLYAATGFLDRVGRPQTLEDLVKLDFVGFDANDTIIRFMRDMGQDVGRDFFAMRCDDQAAYWQLVRAGGGIGGMQVMIGGGDPGVERVMPDLPLPRLPVWLAAPAALRQSPRLRLVWDKLAEALRAGQTGRRAGPP</sequence>
<dbReference type="Gene3D" id="1.10.10.10">
    <property type="entry name" value="Winged helix-like DNA-binding domain superfamily/Winged helix DNA-binding domain"/>
    <property type="match status" value="1"/>
</dbReference>
<evidence type="ECO:0000256" key="4">
    <source>
        <dbReference type="ARBA" id="ARBA00023163"/>
    </source>
</evidence>
<comment type="similarity">
    <text evidence="1">Belongs to the LysR transcriptional regulatory family.</text>
</comment>
<keyword evidence="4" id="KW-0804">Transcription</keyword>
<dbReference type="GO" id="GO:0006351">
    <property type="term" value="P:DNA-templated transcription"/>
    <property type="evidence" value="ECO:0007669"/>
    <property type="project" value="TreeGrafter"/>
</dbReference>
<evidence type="ECO:0000256" key="1">
    <source>
        <dbReference type="ARBA" id="ARBA00009437"/>
    </source>
</evidence>
<evidence type="ECO:0000256" key="2">
    <source>
        <dbReference type="ARBA" id="ARBA00023015"/>
    </source>
</evidence>
<dbReference type="SUPFAM" id="SSF46785">
    <property type="entry name" value="Winged helix' DNA-binding domain"/>
    <property type="match status" value="1"/>
</dbReference>
<dbReference type="PRINTS" id="PR00039">
    <property type="entry name" value="HTHLYSR"/>
</dbReference>
<protein>
    <submittedName>
        <fullName evidence="6">LysR family transcriptional regulator</fullName>
    </submittedName>
</protein>
<dbReference type="PANTHER" id="PTHR30537">
    <property type="entry name" value="HTH-TYPE TRANSCRIPTIONAL REGULATOR"/>
    <property type="match status" value="1"/>
</dbReference>
<keyword evidence="7" id="KW-1185">Reference proteome</keyword>
<dbReference type="OrthoDB" id="9798121at2"/>
<dbReference type="InterPro" id="IPR000847">
    <property type="entry name" value="LysR_HTH_N"/>
</dbReference>
<evidence type="ECO:0000256" key="3">
    <source>
        <dbReference type="ARBA" id="ARBA00023125"/>
    </source>
</evidence>
<organism evidence="6 7">
    <name type="scientific">Antarcticimicrobium sediminis</name>
    <dbReference type="NCBI Taxonomy" id="2546227"/>
    <lineage>
        <taxon>Bacteria</taxon>
        <taxon>Pseudomonadati</taxon>
        <taxon>Pseudomonadota</taxon>
        <taxon>Alphaproteobacteria</taxon>
        <taxon>Rhodobacterales</taxon>
        <taxon>Paracoccaceae</taxon>
        <taxon>Antarcticimicrobium</taxon>
    </lineage>
</organism>
<reference evidence="6 7" key="1">
    <citation type="submission" date="2019-03" db="EMBL/GenBank/DDBJ databases">
        <authorList>
            <person name="Zhang S."/>
        </authorList>
    </citation>
    <scope>NUCLEOTIDE SEQUENCE [LARGE SCALE GENOMIC DNA]</scope>
    <source>
        <strain evidence="6 7">S4J41</strain>
    </source>
</reference>
<dbReference type="Pfam" id="PF00126">
    <property type="entry name" value="HTH_1"/>
    <property type="match status" value="1"/>
</dbReference>
<name>A0A4R5EVL7_9RHOB</name>
<dbReference type="InterPro" id="IPR036388">
    <property type="entry name" value="WH-like_DNA-bd_sf"/>
</dbReference>
<proteinExistence type="inferred from homology"/>
<keyword evidence="3" id="KW-0238">DNA-binding</keyword>
<dbReference type="Proteomes" id="UP000294662">
    <property type="component" value="Unassembled WGS sequence"/>
</dbReference>
<evidence type="ECO:0000313" key="7">
    <source>
        <dbReference type="Proteomes" id="UP000294662"/>
    </source>
</evidence>
<dbReference type="InterPro" id="IPR058163">
    <property type="entry name" value="LysR-type_TF_proteobact-type"/>
</dbReference>
<dbReference type="PANTHER" id="PTHR30537:SF3">
    <property type="entry name" value="TRANSCRIPTIONAL REGULATORY PROTEIN"/>
    <property type="match status" value="1"/>
</dbReference>
<dbReference type="GO" id="GO:0003700">
    <property type="term" value="F:DNA-binding transcription factor activity"/>
    <property type="evidence" value="ECO:0007669"/>
    <property type="project" value="InterPro"/>
</dbReference>
<dbReference type="RefSeq" id="WP_132828236.1">
    <property type="nucleotide sequence ID" value="NZ_SMFP01000004.1"/>
</dbReference>
<feature type="domain" description="HTH lysR-type" evidence="5">
    <location>
        <begin position="5"/>
        <end position="62"/>
    </location>
</feature>
<keyword evidence="2" id="KW-0805">Transcription regulation</keyword>
<dbReference type="Pfam" id="PF03466">
    <property type="entry name" value="LysR_substrate"/>
    <property type="match status" value="1"/>
</dbReference>
<dbReference type="PROSITE" id="PS50931">
    <property type="entry name" value="HTH_LYSR"/>
    <property type="match status" value="1"/>
</dbReference>
<dbReference type="InterPro" id="IPR005119">
    <property type="entry name" value="LysR_subst-bd"/>
</dbReference>
<dbReference type="SUPFAM" id="SSF53850">
    <property type="entry name" value="Periplasmic binding protein-like II"/>
    <property type="match status" value="1"/>
</dbReference>
<evidence type="ECO:0000259" key="5">
    <source>
        <dbReference type="PROSITE" id="PS50931"/>
    </source>
</evidence>
<dbReference type="InterPro" id="IPR036390">
    <property type="entry name" value="WH_DNA-bd_sf"/>
</dbReference>
<evidence type="ECO:0000313" key="6">
    <source>
        <dbReference type="EMBL" id="TDE38944.1"/>
    </source>
</evidence>
<accession>A0A4R5EVL7</accession>